<dbReference type="InterPro" id="IPR011251">
    <property type="entry name" value="Luciferase-like_dom"/>
</dbReference>
<dbReference type="STRING" id="2074.BG845_02544"/>
<keyword evidence="1 4" id="KW-0560">Oxidoreductase</keyword>
<dbReference type="Pfam" id="PF00296">
    <property type="entry name" value="Bac_luciferase"/>
    <property type="match status" value="1"/>
</dbReference>
<dbReference type="PANTHER" id="PTHR30137:SF8">
    <property type="entry name" value="BLR5498 PROTEIN"/>
    <property type="match status" value="1"/>
</dbReference>
<keyword evidence="2 4" id="KW-0503">Monooxygenase</keyword>
<accession>A0A1Y2N003</accession>
<sequence>MRLGLKFDLRAPAFGAPAEALYAAALDQCAWADATGFDTVRFLEHHGSPDGYCPAPLTVAAAAAARTSRVRLRAKALVLPLHDPVRIAEDAAVVDVLSGGRLELVIAGGYVAAEFAMFGRSLRERPSLMEDGIRALKDAWTGEPFHYCGRPARVALRPVQRPHPPLVLGGSSRAAALRAARLCDGFEPTRADLYADYAAECARIGVHPGGPPPPMPSGRFLHVARHPDIAWQQLGPHLLHEARSYAGWLAEAGAGTQYRAAADVDELRAAGTHRIVTPEECLRLARELGPDGGIEFHPLAGGCDPEIGWSGLHLFAHEVLPVLRQEGLVAEPRVPEHPEGTTVT</sequence>
<dbReference type="AlphaFoldDB" id="A0A1Y2N003"/>
<proteinExistence type="predicted"/>
<dbReference type="EC" id="1.14.14.3" evidence="4"/>
<dbReference type="GO" id="GO:0047646">
    <property type="term" value="F:alkanal monooxygenase (FMN-linked) activity"/>
    <property type="evidence" value="ECO:0007669"/>
    <property type="project" value="UniProtKB-EC"/>
</dbReference>
<evidence type="ECO:0000256" key="1">
    <source>
        <dbReference type="ARBA" id="ARBA00023002"/>
    </source>
</evidence>
<evidence type="ECO:0000313" key="5">
    <source>
        <dbReference type="Proteomes" id="UP000194360"/>
    </source>
</evidence>
<protein>
    <submittedName>
        <fullName evidence="4">Alkanal monooxygenase beta chain</fullName>
        <ecNumber evidence="4">1.14.14.3</ecNumber>
    </submittedName>
</protein>
<dbReference type="Proteomes" id="UP000194360">
    <property type="component" value="Unassembled WGS sequence"/>
</dbReference>
<keyword evidence="5" id="KW-1185">Reference proteome</keyword>
<gene>
    <name evidence="4" type="primary">luxB</name>
    <name evidence="4" type="ORF">BG845_02544</name>
</gene>
<evidence type="ECO:0000256" key="2">
    <source>
        <dbReference type="ARBA" id="ARBA00023033"/>
    </source>
</evidence>
<evidence type="ECO:0000259" key="3">
    <source>
        <dbReference type="Pfam" id="PF00296"/>
    </source>
</evidence>
<comment type="caution">
    <text evidence="4">The sequence shown here is derived from an EMBL/GenBank/DDBJ whole genome shotgun (WGS) entry which is preliminary data.</text>
</comment>
<dbReference type="Gene3D" id="3.20.20.30">
    <property type="entry name" value="Luciferase-like domain"/>
    <property type="match status" value="1"/>
</dbReference>
<dbReference type="PANTHER" id="PTHR30137">
    <property type="entry name" value="LUCIFERASE-LIKE MONOOXYGENASE"/>
    <property type="match status" value="1"/>
</dbReference>
<dbReference type="InterPro" id="IPR050766">
    <property type="entry name" value="Bact_Lucif_Oxidored"/>
</dbReference>
<dbReference type="SUPFAM" id="SSF51679">
    <property type="entry name" value="Bacterial luciferase-like"/>
    <property type="match status" value="1"/>
</dbReference>
<name>A0A1Y2N003_PSEAH</name>
<feature type="domain" description="Luciferase-like" evidence="3">
    <location>
        <begin position="18"/>
        <end position="263"/>
    </location>
</feature>
<evidence type="ECO:0000313" key="4">
    <source>
        <dbReference type="EMBL" id="OSY40786.1"/>
    </source>
</evidence>
<dbReference type="EMBL" id="MIGB01000011">
    <property type="protein sequence ID" value="OSY40786.1"/>
    <property type="molecule type" value="Genomic_DNA"/>
</dbReference>
<dbReference type="GO" id="GO:0005829">
    <property type="term" value="C:cytosol"/>
    <property type="evidence" value="ECO:0007669"/>
    <property type="project" value="TreeGrafter"/>
</dbReference>
<reference evidence="4 5" key="1">
    <citation type="submission" date="2016-09" db="EMBL/GenBank/DDBJ databases">
        <title>Pseudonocardia autotrophica DSM535, a candidate organism with high potential of specific P450 cytochromes.</title>
        <authorList>
            <person name="Grumaz C."/>
            <person name="Vainshtein Y."/>
            <person name="Kirstahler P."/>
            <person name="Sohn K."/>
        </authorList>
    </citation>
    <scope>NUCLEOTIDE SEQUENCE [LARGE SCALE GENOMIC DNA]</scope>
    <source>
        <strain evidence="4 5">DSM 535</strain>
    </source>
</reference>
<organism evidence="4 5">
    <name type="scientific">Pseudonocardia autotrophica</name>
    <name type="common">Amycolata autotrophica</name>
    <name type="synonym">Nocardia autotrophica</name>
    <dbReference type="NCBI Taxonomy" id="2074"/>
    <lineage>
        <taxon>Bacteria</taxon>
        <taxon>Bacillati</taxon>
        <taxon>Actinomycetota</taxon>
        <taxon>Actinomycetes</taxon>
        <taxon>Pseudonocardiales</taxon>
        <taxon>Pseudonocardiaceae</taxon>
        <taxon>Pseudonocardia</taxon>
    </lineage>
</organism>
<dbReference type="InterPro" id="IPR036661">
    <property type="entry name" value="Luciferase-like_sf"/>
</dbReference>